<name>A0A9X1QU14_9FLAO</name>
<dbReference type="RefSeq" id="WP_237602545.1">
    <property type="nucleotide sequence ID" value="NZ_JAIRBA010000010.1"/>
</dbReference>
<keyword evidence="9" id="KW-0443">Lipid metabolism</keyword>
<keyword evidence="8" id="KW-0460">Magnesium</keyword>
<evidence type="ECO:0000256" key="6">
    <source>
        <dbReference type="ARBA" id="ARBA00022777"/>
    </source>
</evidence>
<evidence type="ECO:0000256" key="7">
    <source>
        <dbReference type="ARBA" id="ARBA00022840"/>
    </source>
</evidence>
<dbReference type="InterPro" id="IPR050187">
    <property type="entry name" value="Lipid_Phosphate_FormReg"/>
</dbReference>
<reference evidence="13" key="1">
    <citation type="submission" date="2021-09" db="EMBL/GenBank/DDBJ databases">
        <title>Genome of Aequorivita sp. strain F47161.</title>
        <authorList>
            <person name="Wang Y."/>
        </authorList>
    </citation>
    <scope>NUCLEOTIDE SEQUENCE</scope>
    <source>
        <strain evidence="13">F47161</strain>
    </source>
</reference>
<feature type="domain" description="DAGKc" evidence="12">
    <location>
        <begin position="1"/>
        <end position="129"/>
    </location>
</feature>
<dbReference type="Gene3D" id="3.40.50.10330">
    <property type="entry name" value="Probable inorganic polyphosphate/atp-NAD kinase, domain 1"/>
    <property type="match status" value="1"/>
</dbReference>
<dbReference type="NCBIfam" id="TIGR00147">
    <property type="entry name" value="YegS/Rv2252/BmrU family lipid kinase"/>
    <property type="match status" value="1"/>
</dbReference>
<dbReference type="InterPro" id="IPR017438">
    <property type="entry name" value="ATP-NAD_kinase_N"/>
</dbReference>
<keyword evidence="11" id="KW-1208">Phospholipid metabolism</keyword>
<gene>
    <name evidence="13" type="ORF">K8089_06845</name>
</gene>
<dbReference type="GO" id="GO:0016301">
    <property type="term" value="F:kinase activity"/>
    <property type="evidence" value="ECO:0007669"/>
    <property type="project" value="UniProtKB-KW"/>
</dbReference>
<proteinExistence type="predicted"/>
<dbReference type="AlphaFoldDB" id="A0A9X1QU14"/>
<dbReference type="PROSITE" id="PS50146">
    <property type="entry name" value="DAGK"/>
    <property type="match status" value="1"/>
</dbReference>
<dbReference type="Proteomes" id="UP001139461">
    <property type="component" value="Unassembled WGS sequence"/>
</dbReference>
<evidence type="ECO:0000256" key="5">
    <source>
        <dbReference type="ARBA" id="ARBA00022741"/>
    </source>
</evidence>
<dbReference type="Gene3D" id="2.60.200.40">
    <property type="match status" value="1"/>
</dbReference>
<dbReference type="SMART" id="SM00046">
    <property type="entry name" value="DAGKc"/>
    <property type="match status" value="1"/>
</dbReference>
<dbReference type="Pfam" id="PF19279">
    <property type="entry name" value="YegS_C"/>
    <property type="match status" value="1"/>
</dbReference>
<comment type="cofactor">
    <cofactor evidence="1">
        <name>Mg(2+)</name>
        <dbReference type="ChEBI" id="CHEBI:18420"/>
    </cofactor>
</comment>
<sequence>MIHIHFIINPISGSGKNELSEAFLGNYFSQEKYSITTKISEYKRHAITLTAESIREEAQIIVACGGDGTINEVASALVNTGIPLGIIPMGSGNGLASNLKIPKQLEKAIGVILRNKYVSIDVGRVNDSYFFSNTGFGFDASVIKNYEASQRRSLLTYVKASLQSFKEYHRQDEIIIEINGTTQMVNPFLIFISNSNMMGYGMSLTPKASLQDGLFDVVIVPKLPKLKMLVFGLLMLLKRPDFQKEVRCFQAKEIKLFKKSRGYFQSQIDGELVEIPSSSVDIDILQSSLIVLA</sequence>
<keyword evidence="5" id="KW-0547">Nucleotide-binding</keyword>
<evidence type="ECO:0000256" key="4">
    <source>
        <dbReference type="ARBA" id="ARBA00022723"/>
    </source>
</evidence>
<keyword evidence="2" id="KW-0444">Lipid biosynthesis</keyword>
<evidence type="ECO:0000256" key="11">
    <source>
        <dbReference type="ARBA" id="ARBA00023264"/>
    </source>
</evidence>
<dbReference type="InterPro" id="IPR001206">
    <property type="entry name" value="Diacylglycerol_kinase_cat_dom"/>
</dbReference>
<keyword evidence="14" id="KW-1185">Reference proteome</keyword>
<evidence type="ECO:0000256" key="3">
    <source>
        <dbReference type="ARBA" id="ARBA00022679"/>
    </source>
</evidence>
<evidence type="ECO:0000313" key="14">
    <source>
        <dbReference type="Proteomes" id="UP001139461"/>
    </source>
</evidence>
<evidence type="ECO:0000256" key="9">
    <source>
        <dbReference type="ARBA" id="ARBA00023098"/>
    </source>
</evidence>
<evidence type="ECO:0000256" key="1">
    <source>
        <dbReference type="ARBA" id="ARBA00001946"/>
    </source>
</evidence>
<evidence type="ECO:0000259" key="12">
    <source>
        <dbReference type="PROSITE" id="PS50146"/>
    </source>
</evidence>
<dbReference type="GO" id="GO:0046872">
    <property type="term" value="F:metal ion binding"/>
    <property type="evidence" value="ECO:0007669"/>
    <property type="project" value="UniProtKB-KW"/>
</dbReference>
<dbReference type="Pfam" id="PF00781">
    <property type="entry name" value="DAGK_cat"/>
    <property type="match status" value="1"/>
</dbReference>
<dbReference type="PANTHER" id="PTHR12358:SF106">
    <property type="entry name" value="LIPID KINASE YEGS"/>
    <property type="match status" value="1"/>
</dbReference>
<protein>
    <submittedName>
        <fullName evidence="13">Diacylglycerol kinase family lipid kinase</fullName>
    </submittedName>
</protein>
<dbReference type="GO" id="GO:0005524">
    <property type="term" value="F:ATP binding"/>
    <property type="evidence" value="ECO:0007669"/>
    <property type="project" value="UniProtKB-KW"/>
</dbReference>
<dbReference type="PANTHER" id="PTHR12358">
    <property type="entry name" value="SPHINGOSINE KINASE"/>
    <property type="match status" value="1"/>
</dbReference>
<evidence type="ECO:0000256" key="8">
    <source>
        <dbReference type="ARBA" id="ARBA00022842"/>
    </source>
</evidence>
<comment type="caution">
    <text evidence="13">The sequence shown here is derived from an EMBL/GenBank/DDBJ whole genome shotgun (WGS) entry which is preliminary data.</text>
</comment>
<dbReference type="EMBL" id="JAIRBA010000010">
    <property type="protein sequence ID" value="MCG2418735.1"/>
    <property type="molecule type" value="Genomic_DNA"/>
</dbReference>
<organism evidence="13 14">
    <name type="scientific">Aequorivita vitellina</name>
    <dbReference type="NCBI Taxonomy" id="2874475"/>
    <lineage>
        <taxon>Bacteria</taxon>
        <taxon>Pseudomonadati</taxon>
        <taxon>Bacteroidota</taxon>
        <taxon>Flavobacteriia</taxon>
        <taxon>Flavobacteriales</taxon>
        <taxon>Flavobacteriaceae</taxon>
        <taxon>Aequorivita</taxon>
    </lineage>
</organism>
<keyword evidence="4" id="KW-0479">Metal-binding</keyword>
<keyword evidence="10" id="KW-0594">Phospholipid biosynthesis</keyword>
<keyword evidence="6 13" id="KW-0418">Kinase</keyword>
<evidence type="ECO:0000313" key="13">
    <source>
        <dbReference type="EMBL" id="MCG2418735.1"/>
    </source>
</evidence>
<dbReference type="InterPro" id="IPR016064">
    <property type="entry name" value="NAD/diacylglycerol_kinase_sf"/>
</dbReference>
<evidence type="ECO:0000256" key="2">
    <source>
        <dbReference type="ARBA" id="ARBA00022516"/>
    </source>
</evidence>
<dbReference type="GO" id="GO:0008654">
    <property type="term" value="P:phospholipid biosynthetic process"/>
    <property type="evidence" value="ECO:0007669"/>
    <property type="project" value="UniProtKB-KW"/>
</dbReference>
<evidence type="ECO:0000256" key="10">
    <source>
        <dbReference type="ARBA" id="ARBA00023209"/>
    </source>
</evidence>
<accession>A0A9X1QU14</accession>
<dbReference type="SUPFAM" id="SSF111331">
    <property type="entry name" value="NAD kinase/diacylglycerol kinase-like"/>
    <property type="match status" value="1"/>
</dbReference>
<keyword evidence="3" id="KW-0808">Transferase</keyword>
<dbReference type="GO" id="GO:0005886">
    <property type="term" value="C:plasma membrane"/>
    <property type="evidence" value="ECO:0007669"/>
    <property type="project" value="TreeGrafter"/>
</dbReference>
<keyword evidence="7" id="KW-0067">ATP-binding</keyword>
<dbReference type="InterPro" id="IPR005218">
    <property type="entry name" value="Diacylglycerol/lipid_kinase"/>
</dbReference>
<dbReference type="InterPro" id="IPR045540">
    <property type="entry name" value="YegS/DAGK_C"/>
</dbReference>